<organism evidence="2 3">
    <name type="scientific">Trichoderma longibrachiatum ATCC 18648</name>
    <dbReference type="NCBI Taxonomy" id="983965"/>
    <lineage>
        <taxon>Eukaryota</taxon>
        <taxon>Fungi</taxon>
        <taxon>Dikarya</taxon>
        <taxon>Ascomycota</taxon>
        <taxon>Pezizomycotina</taxon>
        <taxon>Sordariomycetes</taxon>
        <taxon>Hypocreomycetidae</taxon>
        <taxon>Hypocreales</taxon>
        <taxon>Hypocreaceae</taxon>
        <taxon>Trichoderma</taxon>
    </lineage>
</organism>
<feature type="domain" description="DUF6570" evidence="1">
    <location>
        <begin position="5"/>
        <end position="62"/>
    </location>
</feature>
<sequence length="70" mass="7941">ESPFFYSAGDGLDFGGVPSHLPNLSQVEEMLIARLHVHIQIFQHRGLQYKYRGHVTSVLRDTVHSPPNSR</sequence>
<protein>
    <recommendedName>
        <fullName evidence="1">DUF6570 domain-containing protein</fullName>
    </recommendedName>
</protein>
<dbReference type="OrthoDB" id="5094222at2759"/>
<gene>
    <name evidence="2" type="ORF">M440DRAFT_1324316</name>
</gene>
<evidence type="ECO:0000313" key="3">
    <source>
        <dbReference type="Proteomes" id="UP000240760"/>
    </source>
</evidence>
<reference evidence="2 3" key="1">
    <citation type="submission" date="2016-07" db="EMBL/GenBank/DDBJ databases">
        <title>Multiple horizontal gene transfer events from other fungi enriched the ability of initially mycotrophic Trichoderma (Ascomycota) to feed on dead plant biomass.</title>
        <authorList>
            <consortium name="DOE Joint Genome Institute"/>
            <person name="Aerts A."/>
            <person name="Atanasova L."/>
            <person name="Chenthamara K."/>
            <person name="Zhang J."/>
            <person name="Grujic M."/>
            <person name="Henrissat B."/>
            <person name="Kuo A."/>
            <person name="Salamov A."/>
            <person name="Lipzen A."/>
            <person name="Labutti K."/>
            <person name="Barry K."/>
            <person name="Miao Y."/>
            <person name="Rahimi M.J."/>
            <person name="Shen Q."/>
            <person name="Grigoriev I.V."/>
            <person name="Kubicek C.P."/>
            <person name="Druzhinina I.S."/>
        </authorList>
    </citation>
    <scope>NUCLEOTIDE SEQUENCE [LARGE SCALE GENOMIC DNA]</scope>
    <source>
        <strain evidence="2 3">ATCC 18648</strain>
    </source>
</reference>
<dbReference type="InterPro" id="IPR046700">
    <property type="entry name" value="DUF6570"/>
</dbReference>
<evidence type="ECO:0000313" key="2">
    <source>
        <dbReference type="EMBL" id="PTB80600.1"/>
    </source>
</evidence>
<feature type="non-terminal residue" evidence="2">
    <location>
        <position position="1"/>
    </location>
</feature>
<dbReference type="EMBL" id="KZ679127">
    <property type="protein sequence ID" value="PTB80600.1"/>
    <property type="molecule type" value="Genomic_DNA"/>
</dbReference>
<evidence type="ECO:0000259" key="1">
    <source>
        <dbReference type="Pfam" id="PF20209"/>
    </source>
</evidence>
<dbReference type="Pfam" id="PF20209">
    <property type="entry name" value="DUF6570"/>
    <property type="match status" value="1"/>
</dbReference>
<accession>A0A2T4CGC3</accession>
<dbReference type="STRING" id="983965.A0A2T4CGC3"/>
<proteinExistence type="predicted"/>
<name>A0A2T4CGC3_TRILO</name>
<dbReference type="Proteomes" id="UP000240760">
    <property type="component" value="Unassembled WGS sequence"/>
</dbReference>
<keyword evidence="3" id="KW-1185">Reference proteome</keyword>
<dbReference type="AlphaFoldDB" id="A0A2T4CGC3"/>